<proteinExistence type="predicted"/>
<reference evidence="2 3" key="2">
    <citation type="submission" date="2018-06" db="EMBL/GenBank/DDBJ databases">
        <title>Metagenomic assembly of (sub)arctic Cyanobacteria and their associated microbiome from non-axenic cultures.</title>
        <authorList>
            <person name="Baurain D."/>
        </authorList>
    </citation>
    <scope>NUCLEOTIDE SEQUENCE [LARGE SCALE GENOMIC DNA]</scope>
    <source>
        <strain evidence="2">ULC027bin1</strain>
    </source>
</reference>
<dbReference type="AlphaFoldDB" id="A0A2W4WHV8"/>
<protein>
    <submittedName>
        <fullName evidence="2">Uncharacterized protein</fullName>
    </submittedName>
</protein>
<accession>A0A2W4WHV8</accession>
<evidence type="ECO:0000256" key="1">
    <source>
        <dbReference type="SAM" id="MobiDB-lite"/>
    </source>
</evidence>
<name>A0A2W4WHV8_9CYAN</name>
<dbReference type="EMBL" id="QBMP01000389">
    <property type="protein sequence ID" value="PZO44042.1"/>
    <property type="molecule type" value="Genomic_DNA"/>
</dbReference>
<sequence length="199" mass="21097">MKFKTLAQQLDHSVIELAEKAKDIVPGANGGTEVDEAQVQAIQALVTNSKKPSSKGAHSTSAGGGANEVFETEAPSDTELGIAVLGGMLQEYEHRIRGLTVAHKWINSHEEAGDYPADPIAAKLTETVCLLRSLNVPYQPPRPAIKSSKSLAGTEGSGVSLPPLVRSLLAAAYPEELTDLDRDLPELPKVSRPQLVSGQ</sequence>
<reference evidence="3" key="1">
    <citation type="submission" date="2018-04" db="EMBL/GenBank/DDBJ databases">
        <authorList>
            <person name="Cornet L."/>
        </authorList>
    </citation>
    <scope>NUCLEOTIDE SEQUENCE [LARGE SCALE GENOMIC DNA]</scope>
</reference>
<evidence type="ECO:0000313" key="3">
    <source>
        <dbReference type="Proteomes" id="UP000249794"/>
    </source>
</evidence>
<feature type="region of interest" description="Disordered" evidence="1">
    <location>
        <begin position="142"/>
        <end position="161"/>
    </location>
</feature>
<organism evidence="2 3">
    <name type="scientific">Phormidesmis priestleyi</name>
    <dbReference type="NCBI Taxonomy" id="268141"/>
    <lineage>
        <taxon>Bacteria</taxon>
        <taxon>Bacillati</taxon>
        <taxon>Cyanobacteriota</taxon>
        <taxon>Cyanophyceae</taxon>
        <taxon>Leptolyngbyales</taxon>
        <taxon>Leptolyngbyaceae</taxon>
        <taxon>Phormidesmis</taxon>
    </lineage>
</organism>
<gene>
    <name evidence="2" type="ORF">DCF15_22225</name>
</gene>
<comment type="caution">
    <text evidence="2">The sequence shown here is derived from an EMBL/GenBank/DDBJ whole genome shotgun (WGS) entry which is preliminary data.</text>
</comment>
<feature type="region of interest" description="Disordered" evidence="1">
    <location>
        <begin position="180"/>
        <end position="199"/>
    </location>
</feature>
<feature type="region of interest" description="Disordered" evidence="1">
    <location>
        <begin position="48"/>
        <end position="69"/>
    </location>
</feature>
<feature type="compositionally biased region" description="Polar residues" evidence="1">
    <location>
        <begin position="48"/>
        <end position="61"/>
    </location>
</feature>
<evidence type="ECO:0000313" key="2">
    <source>
        <dbReference type="EMBL" id="PZO44042.1"/>
    </source>
</evidence>
<dbReference type="Proteomes" id="UP000249794">
    <property type="component" value="Unassembled WGS sequence"/>
</dbReference>